<dbReference type="SUPFAM" id="SSF141694">
    <property type="entry name" value="AF2212/PG0164-like"/>
    <property type="match status" value="1"/>
</dbReference>
<name>A0A7Y0ASU8_9HYPH</name>
<keyword evidence="2" id="KW-1185">Reference proteome</keyword>
<reference evidence="1 2" key="1">
    <citation type="submission" date="2020-04" db="EMBL/GenBank/DDBJ databases">
        <title>Rhizobium sp. S-51 isolated from soil.</title>
        <authorList>
            <person name="Dahal R.H."/>
        </authorList>
    </citation>
    <scope>NUCLEOTIDE SEQUENCE [LARGE SCALE GENOMIC DNA]</scope>
    <source>
        <strain evidence="1 2">S-51</strain>
    </source>
</reference>
<sequence>MSDHKIQLTAEIVRFDGPGGWHAIFLPSDAAAEIRFFWADRANALGAITVWARLGGTEWKTSLFSDSGRATYMLPLKSAVRLREGVKEGDRVALNLTTGLRHA</sequence>
<protein>
    <submittedName>
        <fullName evidence="1">DUF1905 domain-containing protein</fullName>
    </submittedName>
</protein>
<gene>
    <name evidence="1" type="ORF">HHL25_01785</name>
</gene>
<dbReference type="AlphaFoldDB" id="A0A7Y0ASU8"/>
<dbReference type="Pfam" id="PF08922">
    <property type="entry name" value="DUF1905"/>
    <property type="match status" value="1"/>
</dbReference>
<dbReference type="InterPro" id="IPR015018">
    <property type="entry name" value="DUF1905"/>
</dbReference>
<comment type="caution">
    <text evidence="1">The sequence shown here is derived from an EMBL/GenBank/DDBJ whole genome shotgun (WGS) entry which is preliminary data.</text>
</comment>
<proteinExistence type="predicted"/>
<evidence type="ECO:0000313" key="1">
    <source>
        <dbReference type="EMBL" id="NML72847.1"/>
    </source>
</evidence>
<dbReference type="EMBL" id="JABBGK010000001">
    <property type="protein sequence ID" value="NML72847.1"/>
    <property type="molecule type" value="Genomic_DNA"/>
</dbReference>
<dbReference type="Gene3D" id="2.40.30.100">
    <property type="entry name" value="AF2212/PG0164-like"/>
    <property type="match status" value="1"/>
</dbReference>
<dbReference type="Proteomes" id="UP000541470">
    <property type="component" value="Unassembled WGS sequence"/>
</dbReference>
<organism evidence="1 2">
    <name type="scientific">Rhizobium terricola</name>
    <dbReference type="NCBI Taxonomy" id="2728849"/>
    <lineage>
        <taxon>Bacteria</taxon>
        <taxon>Pseudomonadati</taxon>
        <taxon>Pseudomonadota</taxon>
        <taxon>Alphaproteobacteria</taxon>
        <taxon>Hyphomicrobiales</taxon>
        <taxon>Rhizobiaceae</taxon>
        <taxon>Rhizobium/Agrobacterium group</taxon>
        <taxon>Rhizobium</taxon>
    </lineage>
</organism>
<dbReference type="InterPro" id="IPR037079">
    <property type="entry name" value="AF2212/PG0164-like_sf"/>
</dbReference>
<dbReference type="RefSeq" id="WP_169586674.1">
    <property type="nucleotide sequence ID" value="NZ_JABBGK010000001.1"/>
</dbReference>
<accession>A0A7Y0ASU8</accession>
<evidence type="ECO:0000313" key="2">
    <source>
        <dbReference type="Proteomes" id="UP000541470"/>
    </source>
</evidence>